<dbReference type="Proteomes" id="UP001162501">
    <property type="component" value="Chromosome 15"/>
</dbReference>
<protein>
    <submittedName>
        <fullName evidence="1">Uncharacterized protein</fullName>
    </submittedName>
</protein>
<gene>
    <name evidence="1" type="ORF">MRATA1EN3_LOCUS7172</name>
</gene>
<evidence type="ECO:0000313" key="1">
    <source>
        <dbReference type="EMBL" id="CAI9695959.1"/>
    </source>
</evidence>
<proteinExistence type="predicted"/>
<dbReference type="EMBL" id="OX596099">
    <property type="protein sequence ID" value="CAI9695959.1"/>
    <property type="molecule type" value="Genomic_DNA"/>
</dbReference>
<reference evidence="1" key="1">
    <citation type="submission" date="2023-05" db="EMBL/GenBank/DDBJ databases">
        <authorList>
            <consortium name="ELIXIR-Norway"/>
        </authorList>
    </citation>
    <scope>NUCLEOTIDE SEQUENCE</scope>
</reference>
<name>A0ACB0E6A0_RANTA</name>
<organism evidence="1 2">
    <name type="scientific">Rangifer tarandus platyrhynchus</name>
    <name type="common">Svalbard reindeer</name>
    <dbReference type="NCBI Taxonomy" id="3082113"/>
    <lineage>
        <taxon>Eukaryota</taxon>
        <taxon>Metazoa</taxon>
        <taxon>Chordata</taxon>
        <taxon>Craniata</taxon>
        <taxon>Vertebrata</taxon>
        <taxon>Euteleostomi</taxon>
        <taxon>Mammalia</taxon>
        <taxon>Eutheria</taxon>
        <taxon>Laurasiatheria</taxon>
        <taxon>Artiodactyla</taxon>
        <taxon>Ruminantia</taxon>
        <taxon>Pecora</taxon>
        <taxon>Cervidae</taxon>
        <taxon>Odocoileinae</taxon>
        <taxon>Rangifer</taxon>
    </lineage>
</organism>
<sequence>MRPASPSERPSGLQSWRGRLGQQGLIAPSGPALLGDGPRLMRDPGRAYLQAQSPPTPAEGFVCAAWDWWTRGGGPQGRDRTPRQDDAFRSRRKVGRGGGSSVSQDAVACSQAPLPTHGSHTGPCGFRKEEAQAAQNPGGGCRGGFSREADGSNCARSDPPTSKHVSWRRSRGAVSSSTSRRVPGWSQGLCWGQADAGLLAHLPPETTAPPSAVESPNPGCGWGLSNPALSTTTCAKLCGKWRAGSTRRPFPSQRGVRAEKGERHSEKQMATATAKKAPVRVWTEADGRGGRGEWVSGAGPREGRPARSADHLKSGASQAQRQTGQGRPAGRAQHACNTSWGSRLEAAGYERRPLGPRTVCSTAPAATGQQAAQHGRGEGKAWASSARELRAQRGGVGEPGRGQRHPYLPAERQDQRKADSTGHTCGLGGRPRSNKQLGRRGSRPSTEVPLNSRPRQTPNSLVFTVTCPPSRHICAWAMRKGQGTGRRGYLRWRRQPAWTRLQGRGRRARSGRCQGDGDAGPDAGWSGRLQALCSIPTGSREEAWKRSGREPEGTTWTAPRKASKAASRGAPGIELTGTAETCLLGTLPAARLLEAALEASATPSSGAARPAVTAARSSRDGDRGAAADGLGGPGGAVLRIPRR</sequence>
<accession>A0ACB0E6A0</accession>
<evidence type="ECO:0000313" key="2">
    <source>
        <dbReference type="Proteomes" id="UP001162501"/>
    </source>
</evidence>